<keyword evidence="3" id="KW-1185">Reference proteome</keyword>
<evidence type="ECO:0000313" key="2">
    <source>
        <dbReference type="EMBL" id="CEM31611.1"/>
    </source>
</evidence>
<protein>
    <submittedName>
        <fullName evidence="2">Uncharacterized protein</fullName>
    </submittedName>
</protein>
<name>A0A0G4GN35_VITBC</name>
<accession>A0A0G4GN35</accession>
<dbReference type="AlphaFoldDB" id="A0A0G4GN35"/>
<evidence type="ECO:0000313" key="3">
    <source>
        <dbReference type="Proteomes" id="UP000041254"/>
    </source>
</evidence>
<organism evidence="2 3">
    <name type="scientific">Vitrella brassicaformis (strain CCMP3155)</name>
    <dbReference type="NCBI Taxonomy" id="1169540"/>
    <lineage>
        <taxon>Eukaryota</taxon>
        <taxon>Sar</taxon>
        <taxon>Alveolata</taxon>
        <taxon>Colpodellida</taxon>
        <taxon>Vitrellaceae</taxon>
        <taxon>Vitrella</taxon>
    </lineage>
</organism>
<feature type="compositionally biased region" description="Basic and acidic residues" evidence="1">
    <location>
        <begin position="128"/>
        <end position="139"/>
    </location>
</feature>
<reference evidence="2 3" key="1">
    <citation type="submission" date="2014-11" db="EMBL/GenBank/DDBJ databases">
        <authorList>
            <person name="Zhu J."/>
            <person name="Qi W."/>
            <person name="Song R."/>
        </authorList>
    </citation>
    <scope>NUCLEOTIDE SEQUENCE [LARGE SCALE GENOMIC DNA]</scope>
</reference>
<feature type="region of interest" description="Disordered" evidence="1">
    <location>
        <begin position="128"/>
        <end position="150"/>
    </location>
</feature>
<dbReference type="InParanoid" id="A0A0G4GN35"/>
<dbReference type="Proteomes" id="UP000041254">
    <property type="component" value="Unassembled WGS sequence"/>
</dbReference>
<feature type="region of interest" description="Disordered" evidence="1">
    <location>
        <begin position="196"/>
        <end position="216"/>
    </location>
</feature>
<proteinExistence type="predicted"/>
<evidence type="ECO:0000256" key="1">
    <source>
        <dbReference type="SAM" id="MobiDB-lite"/>
    </source>
</evidence>
<dbReference type="EMBL" id="CDMY01000729">
    <property type="protein sequence ID" value="CEM31611.1"/>
    <property type="molecule type" value="Genomic_DNA"/>
</dbReference>
<sequence length="216" mass="23987">MTALPRAAHTQKISPRLDNPVEIRDERTLNPRGISMTALTYRPLPPYPSPCNTHPSSANHFTPSCTATSAHQAVTSTPDFTHPRFSRQLQLPPSFLWHHQRAHSMGYTVCGVWCAVVVEMEESGQLESRRNLQRAKDGKPPLPSVTRDGTSADMRRFPLLYSTIEEQPRRPSKQHSSVGSLILLSRVLVFHGSSCRSQRCHGRGQSVAGEAGRESS</sequence>
<gene>
    <name evidence="2" type="ORF">Vbra_3375</name>
</gene>
<dbReference type="VEuPathDB" id="CryptoDB:Vbra_3375"/>